<dbReference type="PANTHER" id="PTHR33221:SF5">
    <property type="entry name" value="HTH-TYPE TRANSCRIPTIONAL REGULATOR ISCR"/>
    <property type="match status" value="1"/>
</dbReference>
<dbReference type="PANTHER" id="PTHR33221">
    <property type="entry name" value="WINGED HELIX-TURN-HELIX TRANSCRIPTIONAL REGULATOR, RRF2 FAMILY"/>
    <property type="match status" value="1"/>
</dbReference>
<dbReference type="OrthoDB" id="9802344at2"/>
<dbReference type="InterPro" id="IPR030489">
    <property type="entry name" value="TR_Rrf2-type_CS"/>
</dbReference>
<keyword evidence="3" id="KW-1185">Reference proteome</keyword>
<dbReference type="InterPro" id="IPR000944">
    <property type="entry name" value="Tscrpt_reg_Rrf2"/>
</dbReference>
<protein>
    <submittedName>
        <fullName evidence="2">Transcriptional regulator, BadM/Rrf2 family</fullName>
    </submittedName>
</protein>
<dbReference type="KEGG" id="rva:Rvan_2873"/>
<dbReference type="AlphaFoldDB" id="E3HZ32"/>
<dbReference type="SUPFAM" id="SSF46785">
    <property type="entry name" value="Winged helix' DNA-binding domain"/>
    <property type="match status" value="1"/>
</dbReference>
<reference evidence="3" key="1">
    <citation type="journal article" date="2011" name="J. Bacteriol.">
        <title>Genome sequences of eight morphologically diverse alphaproteobacteria.</title>
        <authorList>
            <consortium name="US DOE Joint Genome Institute"/>
            <person name="Brown P.J."/>
            <person name="Kysela D.T."/>
            <person name="Buechlein A."/>
            <person name="Hemmerich C."/>
            <person name="Brun Y.V."/>
        </authorList>
    </citation>
    <scope>NUCLEOTIDE SEQUENCE [LARGE SCALE GENOMIC DNA]</scope>
    <source>
        <strain evidence="3">ATCC 17100 / ATH 3.1.1 / DSM 162 / LMG 4299</strain>
    </source>
</reference>
<dbReference type="GO" id="GO:0003700">
    <property type="term" value="F:DNA-binding transcription factor activity"/>
    <property type="evidence" value="ECO:0007669"/>
    <property type="project" value="TreeGrafter"/>
</dbReference>
<dbReference type="GO" id="GO:0003677">
    <property type="term" value="F:DNA binding"/>
    <property type="evidence" value="ECO:0007669"/>
    <property type="project" value="UniProtKB-KW"/>
</dbReference>
<dbReference type="eggNOG" id="COG1959">
    <property type="taxonomic scope" value="Bacteria"/>
</dbReference>
<dbReference type="PROSITE" id="PS01332">
    <property type="entry name" value="HTH_RRF2_1"/>
    <property type="match status" value="1"/>
</dbReference>
<dbReference type="InterPro" id="IPR036390">
    <property type="entry name" value="WH_DNA-bd_sf"/>
</dbReference>
<gene>
    <name evidence="2" type="ordered locus">Rvan_2873</name>
</gene>
<dbReference type="Pfam" id="PF02082">
    <property type="entry name" value="Rrf2"/>
    <property type="match status" value="1"/>
</dbReference>
<dbReference type="GO" id="GO:0005829">
    <property type="term" value="C:cytosol"/>
    <property type="evidence" value="ECO:0007669"/>
    <property type="project" value="TreeGrafter"/>
</dbReference>
<sequence>MLLSTKGRYAVMAIVEVARQNDARPLALSDISLRLDLSLAYLEQLFMKLRRKGIVQSVRGPGGGYILARNADAISIGEVMAAVDEPVRMTRCEPEDKAGCVASKRCSTHNLWLALGTHIERFLADATVADVLTGRFSGAEVVAFPGEEALRIVSKAEA</sequence>
<evidence type="ECO:0000313" key="2">
    <source>
        <dbReference type="EMBL" id="ADP72079.1"/>
    </source>
</evidence>
<accession>E3HZ32</accession>
<name>E3HZ32_RHOVT</name>
<evidence type="ECO:0000256" key="1">
    <source>
        <dbReference type="ARBA" id="ARBA00023125"/>
    </source>
</evidence>
<dbReference type="Gene3D" id="1.10.10.10">
    <property type="entry name" value="Winged helix-like DNA-binding domain superfamily/Winged helix DNA-binding domain"/>
    <property type="match status" value="1"/>
</dbReference>
<keyword evidence="1" id="KW-0238">DNA-binding</keyword>
<dbReference type="HOGENOM" id="CLU_107144_0_0_5"/>
<dbReference type="STRING" id="648757.Rvan_2873"/>
<evidence type="ECO:0000313" key="3">
    <source>
        <dbReference type="Proteomes" id="UP000001399"/>
    </source>
</evidence>
<dbReference type="RefSeq" id="WP_013420448.1">
    <property type="nucleotide sequence ID" value="NC_014664.1"/>
</dbReference>
<dbReference type="EMBL" id="CP002292">
    <property type="protein sequence ID" value="ADP72079.1"/>
    <property type="molecule type" value="Genomic_DNA"/>
</dbReference>
<dbReference type="NCBIfam" id="TIGR00738">
    <property type="entry name" value="rrf2_super"/>
    <property type="match status" value="1"/>
</dbReference>
<organism evidence="2 3">
    <name type="scientific">Rhodomicrobium vannielii (strain ATCC 17100 / DSM 162 / LMG 4299 / NCIMB 10020 / ATH 3.1.1)</name>
    <dbReference type="NCBI Taxonomy" id="648757"/>
    <lineage>
        <taxon>Bacteria</taxon>
        <taxon>Pseudomonadati</taxon>
        <taxon>Pseudomonadota</taxon>
        <taxon>Alphaproteobacteria</taxon>
        <taxon>Hyphomicrobiales</taxon>
        <taxon>Hyphomicrobiaceae</taxon>
        <taxon>Rhodomicrobium</taxon>
    </lineage>
</organism>
<dbReference type="InterPro" id="IPR036388">
    <property type="entry name" value="WH-like_DNA-bd_sf"/>
</dbReference>
<dbReference type="PROSITE" id="PS51197">
    <property type="entry name" value="HTH_RRF2_2"/>
    <property type="match status" value="1"/>
</dbReference>
<proteinExistence type="predicted"/>
<dbReference type="Proteomes" id="UP000001399">
    <property type="component" value="Chromosome"/>
</dbReference>